<dbReference type="PROSITE" id="PS51383">
    <property type="entry name" value="YJEF_C_3"/>
    <property type="match status" value="1"/>
</dbReference>
<evidence type="ECO:0000256" key="4">
    <source>
        <dbReference type="ARBA" id="ARBA00023027"/>
    </source>
</evidence>
<dbReference type="PANTHER" id="PTHR12592:SF0">
    <property type="entry name" value="ATP-DEPENDENT (S)-NAD(P)H-HYDRATE DEHYDRATASE"/>
    <property type="match status" value="1"/>
</dbReference>
<accession>A0ABX8AEE1</accession>
<keyword evidence="5 6" id="KW-0456">Lyase</keyword>
<evidence type="ECO:0000256" key="1">
    <source>
        <dbReference type="ARBA" id="ARBA00022741"/>
    </source>
</evidence>
<protein>
    <recommendedName>
        <fullName evidence="6">ADP-dependent (S)-NAD(P)H-hydrate dehydratase</fullName>
        <ecNumber evidence="6">4.2.1.136</ecNumber>
    </recommendedName>
    <alternativeName>
        <fullName evidence="6">ADP-dependent NAD(P)HX dehydratase</fullName>
    </alternativeName>
</protein>
<feature type="binding site" evidence="6">
    <location>
        <position position="166"/>
    </location>
    <ligand>
        <name>(6S)-NADPHX</name>
        <dbReference type="ChEBI" id="CHEBI:64076"/>
    </ligand>
</feature>
<comment type="subunit">
    <text evidence="6">Homotetramer.</text>
</comment>
<evidence type="ECO:0000259" key="7">
    <source>
        <dbReference type="PROSITE" id="PS51383"/>
    </source>
</evidence>
<dbReference type="Pfam" id="PF01256">
    <property type="entry name" value="Carb_kinase"/>
    <property type="match status" value="1"/>
</dbReference>
<dbReference type="InterPro" id="IPR029056">
    <property type="entry name" value="Ribokinase-like"/>
</dbReference>
<proteinExistence type="inferred from homology"/>
<dbReference type="EC" id="4.2.1.136" evidence="6"/>
<evidence type="ECO:0000256" key="6">
    <source>
        <dbReference type="HAMAP-Rule" id="MF_01965"/>
    </source>
</evidence>
<dbReference type="EMBL" id="CP036498">
    <property type="protein sequence ID" value="QUS42102.1"/>
    <property type="molecule type" value="Genomic_DNA"/>
</dbReference>
<evidence type="ECO:0000313" key="9">
    <source>
        <dbReference type="Proteomes" id="UP000682843"/>
    </source>
</evidence>
<comment type="function">
    <text evidence="6">Catalyzes the dehydration of the S-form of NAD(P)HX at the expense of ADP, which is converted to AMP. Together with NAD(P)HX epimerase, which catalyzes the epimerization of the S- and R-forms, the enzyme allows the repair of both epimers of NAD(P)HX, a damaged form of NAD(P)H that is a result of enzymatic or heat-dependent hydration.</text>
</comment>
<dbReference type="RefSeq" id="WP_211910837.1">
    <property type="nucleotide sequence ID" value="NZ_CP036498.1"/>
</dbReference>
<evidence type="ECO:0000256" key="3">
    <source>
        <dbReference type="ARBA" id="ARBA00022857"/>
    </source>
</evidence>
<dbReference type="InterPro" id="IPR000631">
    <property type="entry name" value="CARKD"/>
</dbReference>
<feature type="binding site" evidence="6">
    <location>
        <begin position="202"/>
        <end position="206"/>
    </location>
    <ligand>
        <name>AMP</name>
        <dbReference type="ChEBI" id="CHEBI:456215"/>
    </ligand>
</feature>
<dbReference type="NCBIfam" id="TIGR00196">
    <property type="entry name" value="yjeF_cterm"/>
    <property type="match status" value="1"/>
</dbReference>
<dbReference type="SUPFAM" id="SSF53613">
    <property type="entry name" value="Ribokinase-like"/>
    <property type="match status" value="1"/>
</dbReference>
<name>A0ABX8AEE1_9BRAD</name>
<feature type="domain" description="YjeF C-terminal" evidence="7">
    <location>
        <begin position="9"/>
        <end position="289"/>
    </location>
</feature>
<keyword evidence="1 6" id="KW-0547">Nucleotide-binding</keyword>
<feature type="binding site" evidence="6">
    <location>
        <position position="115"/>
    </location>
    <ligand>
        <name>(6S)-NADPHX</name>
        <dbReference type="ChEBI" id="CHEBI:64076"/>
    </ligand>
</feature>
<evidence type="ECO:0000256" key="2">
    <source>
        <dbReference type="ARBA" id="ARBA00022840"/>
    </source>
</evidence>
<dbReference type="HAMAP" id="MF_01965">
    <property type="entry name" value="NADHX_dehydratase"/>
    <property type="match status" value="1"/>
</dbReference>
<dbReference type="Gene3D" id="3.40.1190.20">
    <property type="match status" value="1"/>
</dbReference>
<comment type="catalytic activity">
    <reaction evidence="6">
        <text>(6S)-NADHX + ADP = AMP + phosphate + NADH + H(+)</text>
        <dbReference type="Rhea" id="RHEA:32223"/>
        <dbReference type="ChEBI" id="CHEBI:15378"/>
        <dbReference type="ChEBI" id="CHEBI:43474"/>
        <dbReference type="ChEBI" id="CHEBI:57945"/>
        <dbReference type="ChEBI" id="CHEBI:64074"/>
        <dbReference type="ChEBI" id="CHEBI:456215"/>
        <dbReference type="ChEBI" id="CHEBI:456216"/>
        <dbReference type="EC" id="4.2.1.136"/>
    </reaction>
</comment>
<dbReference type="CDD" id="cd01171">
    <property type="entry name" value="YXKO-related"/>
    <property type="match status" value="1"/>
</dbReference>
<evidence type="ECO:0000313" key="8">
    <source>
        <dbReference type="EMBL" id="QUS42102.1"/>
    </source>
</evidence>
<feature type="binding site" evidence="6">
    <location>
        <position position="44"/>
    </location>
    <ligand>
        <name>(6S)-NADPHX</name>
        <dbReference type="ChEBI" id="CHEBI:64076"/>
    </ligand>
</feature>
<organism evidence="8 9">
    <name type="scientific">Tardiphaga alba</name>
    <dbReference type="NCBI Taxonomy" id="340268"/>
    <lineage>
        <taxon>Bacteria</taxon>
        <taxon>Pseudomonadati</taxon>
        <taxon>Pseudomonadota</taxon>
        <taxon>Alphaproteobacteria</taxon>
        <taxon>Hyphomicrobiales</taxon>
        <taxon>Nitrobacteraceae</taxon>
        <taxon>Tardiphaga</taxon>
    </lineage>
</organism>
<comment type="cofactor">
    <cofactor evidence="6">
        <name>Mg(2+)</name>
        <dbReference type="ChEBI" id="CHEBI:18420"/>
    </cofactor>
</comment>
<reference evidence="8 9" key="1">
    <citation type="submission" date="2019-02" db="EMBL/GenBank/DDBJ databases">
        <title>Emended description of the genus Rhodopseudomonas and description of Rhodopseudomonas albus sp. nov., a non-phototrophic, heavy-metal-tolerant bacterium isolated from garden soil.</title>
        <authorList>
            <person name="Bao Z."/>
            <person name="Cao W.W."/>
            <person name="Sato Y."/>
            <person name="Nishizawa T."/>
            <person name="Zhao J."/>
            <person name="Guo Y."/>
            <person name="Ohta H."/>
        </authorList>
    </citation>
    <scope>NUCLEOTIDE SEQUENCE [LARGE SCALE GENOMIC DNA]</scope>
    <source>
        <strain evidence="8 9">SK50-23</strain>
    </source>
</reference>
<comment type="catalytic activity">
    <reaction evidence="6">
        <text>(6S)-NADPHX + ADP = AMP + phosphate + NADPH + H(+)</text>
        <dbReference type="Rhea" id="RHEA:32235"/>
        <dbReference type="ChEBI" id="CHEBI:15378"/>
        <dbReference type="ChEBI" id="CHEBI:43474"/>
        <dbReference type="ChEBI" id="CHEBI:57783"/>
        <dbReference type="ChEBI" id="CHEBI:64076"/>
        <dbReference type="ChEBI" id="CHEBI:456215"/>
        <dbReference type="ChEBI" id="CHEBI:456216"/>
        <dbReference type="EC" id="4.2.1.136"/>
    </reaction>
</comment>
<feature type="binding site" evidence="6">
    <location>
        <position position="229"/>
    </location>
    <ligand>
        <name>AMP</name>
        <dbReference type="ChEBI" id="CHEBI:456215"/>
    </ligand>
</feature>
<feature type="binding site" evidence="6">
    <location>
        <position position="230"/>
    </location>
    <ligand>
        <name>(6S)-NADPHX</name>
        <dbReference type="ChEBI" id="CHEBI:64076"/>
    </ligand>
</feature>
<keyword evidence="2 6" id="KW-0067">ATP-binding</keyword>
<evidence type="ECO:0000256" key="5">
    <source>
        <dbReference type="ARBA" id="ARBA00023239"/>
    </source>
</evidence>
<sequence length="295" mass="30223">MTAYRELSTDYLRANPLPFHENGSGKEARGRVLVISGNARVPGAAILAGVSALRSGAGILQIATSASVAPHIGVAVPEAMVVGLSETCGGEIDPANTGEIVSLAEGADAVVVGPGMMDEDALRPLVMALLAGTKARIVLDAAAITCLRGKLGSLRGGSSRAIITPHAGEMARLLQTGRDEVEREPLQAAHRAAGHAEVVVMKGAETYVVGEETWRACFGSIALATSGSGDVLAGILGGILARGTDSTLAALWAVCLHGEAGRMLSVRHGSVGTLARELPDEVPRLMANFEGVHTD</sequence>
<comment type="similarity">
    <text evidence="6">Belongs to the NnrD/CARKD family.</text>
</comment>
<dbReference type="Proteomes" id="UP000682843">
    <property type="component" value="Chromosome"/>
</dbReference>
<dbReference type="PANTHER" id="PTHR12592">
    <property type="entry name" value="ATP-DEPENDENT (S)-NAD(P)H-HYDRATE DEHYDRATASE FAMILY MEMBER"/>
    <property type="match status" value="1"/>
</dbReference>
<keyword evidence="3 6" id="KW-0521">NADP</keyword>
<keyword evidence="9" id="KW-1185">Reference proteome</keyword>
<gene>
    <name evidence="6" type="primary">nnrD</name>
    <name evidence="8" type="ORF">RPMA_27240</name>
</gene>
<keyword evidence="4 6" id="KW-0520">NAD</keyword>